<evidence type="ECO:0000313" key="3">
    <source>
        <dbReference type="Proteomes" id="UP000789833"/>
    </source>
</evidence>
<dbReference type="Proteomes" id="UP000789833">
    <property type="component" value="Unassembled WGS sequence"/>
</dbReference>
<dbReference type="PANTHER" id="PTHR12526">
    <property type="entry name" value="GLYCOSYLTRANSFERASE"/>
    <property type="match status" value="1"/>
</dbReference>
<sequence>MKNILIATYDLEVGGVERSLISMLDQFNYDNYKVDLMLYKHNGDFLPLLTNKVNLLKEVKQYSTFRKPIVTVLKDKHLLIASTRIIAKLHANIIGKLNRVSEPGYYQMQYMWKYVLPYLPYVEKEYDVAMSYLWPHDFVAEKVRAKKKIAWIHTDYSTIETDEKRDIYLWSKFDYIVAVSEACKVSFIRKYPTLENRVKVMENIISAELIKKLSNELVDNPLEKDTRFKIITVARLSHAKGIDNAIKALKILINKGYSNLVWYVVGYGGDEDKLKELINENQLNDHFMLLGKKVNPYPYIKAADLYVQPSRYEGKAVTVSEAQVLGKAIVITNYLTASSQLKKDIEGLICENSPTGIATEVERLYVNEKIRSNMEIENKKLIYDNAVELDNLYRLIN</sequence>
<dbReference type="EMBL" id="CAKJTJ010000006">
    <property type="protein sequence ID" value="CAG9620741.1"/>
    <property type="molecule type" value="Genomic_DNA"/>
</dbReference>
<protein>
    <submittedName>
        <fullName evidence="2">UDP-N-acetylglucosamine--peptide N-acetylglucosaminyltransferase GtfA subunit</fullName>
        <ecNumber evidence="2">2.4.1.-</ecNumber>
    </submittedName>
</protein>
<keyword evidence="2" id="KW-0808">Transferase</keyword>
<reference evidence="2 3" key="1">
    <citation type="submission" date="2021-10" db="EMBL/GenBank/DDBJ databases">
        <authorList>
            <person name="Criscuolo A."/>
        </authorList>
    </citation>
    <scope>NUCLEOTIDE SEQUENCE [LARGE SCALE GENOMIC DNA]</scope>
    <source>
        <strain evidence="3">CIP 111883</strain>
    </source>
</reference>
<organism evidence="2 3">
    <name type="scientific">Sutcliffiella rhizosphaerae</name>
    <dbReference type="NCBI Taxonomy" id="2880967"/>
    <lineage>
        <taxon>Bacteria</taxon>
        <taxon>Bacillati</taxon>
        <taxon>Bacillota</taxon>
        <taxon>Bacilli</taxon>
        <taxon>Bacillales</taxon>
        <taxon>Bacillaceae</taxon>
        <taxon>Sutcliffiella</taxon>
    </lineage>
</organism>
<dbReference type="GO" id="GO:0016757">
    <property type="term" value="F:glycosyltransferase activity"/>
    <property type="evidence" value="ECO:0007669"/>
    <property type="project" value="UniProtKB-KW"/>
</dbReference>
<name>A0ABM8YLL8_9BACI</name>
<evidence type="ECO:0000259" key="1">
    <source>
        <dbReference type="Pfam" id="PF00534"/>
    </source>
</evidence>
<keyword evidence="3" id="KW-1185">Reference proteome</keyword>
<accession>A0ABM8YLL8</accession>
<proteinExistence type="predicted"/>
<dbReference type="InterPro" id="IPR001296">
    <property type="entry name" value="Glyco_trans_1"/>
</dbReference>
<comment type="caution">
    <text evidence="2">The sequence shown here is derived from an EMBL/GenBank/DDBJ whole genome shotgun (WGS) entry which is preliminary data.</text>
</comment>
<gene>
    <name evidence="2" type="primary">gtfA_1</name>
    <name evidence="2" type="ORF">BACCIP111883_01511</name>
</gene>
<dbReference type="Gene3D" id="3.40.50.2000">
    <property type="entry name" value="Glycogen Phosphorylase B"/>
    <property type="match status" value="2"/>
</dbReference>
<evidence type="ECO:0000313" key="2">
    <source>
        <dbReference type="EMBL" id="CAG9620741.1"/>
    </source>
</evidence>
<dbReference type="RefSeq" id="WP_230500660.1">
    <property type="nucleotide sequence ID" value="NZ_CAKJTJ010000006.1"/>
</dbReference>
<dbReference type="CDD" id="cd03811">
    <property type="entry name" value="GT4_GT28_WabH-like"/>
    <property type="match status" value="1"/>
</dbReference>
<dbReference type="SUPFAM" id="SSF53756">
    <property type="entry name" value="UDP-Glycosyltransferase/glycogen phosphorylase"/>
    <property type="match status" value="1"/>
</dbReference>
<dbReference type="Pfam" id="PF00534">
    <property type="entry name" value="Glycos_transf_1"/>
    <property type="match status" value="1"/>
</dbReference>
<feature type="domain" description="Glycosyl transferase family 1" evidence="1">
    <location>
        <begin position="220"/>
        <end position="380"/>
    </location>
</feature>
<dbReference type="EC" id="2.4.1.-" evidence="2"/>
<keyword evidence="2" id="KW-0328">Glycosyltransferase</keyword>